<proteinExistence type="predicted"/>
<evidence type="ECO:0000256" key="1">
    <source>
        <dbReference type="ARBA" id="ARBA00022679"/>
    </source>
</evidence>
<feature type="domain" description="Beta-ketoacyl-[acyl-carrier-protein] synthase III N-terminal" evidence="4">
    <location>
        <begin position="114"/>
        <end position="181"/>
    </location>
</feature>
<dbReference type="Pfam" id="PF08541">
    <property type="entry name" value="ACP_syn_III_C"/>
    <property type="match status" value="1"/>
</dbReference>
<dbReference type="Gene3D" id="3.40.47.10">
    <property type="match status" value="1"/>
</dbReference>
<comment type="caution">
    <text evidence="5">The sequence shown here is derived from an EMBL/GenBank/DDBJ whole genome shotgun (WGS) entry which is preliminary data.</text>
</comment>
<protein>
    <submittedName>
        <fullName evidence="5">3-oxoacyl-ACP synthase</fullName>
    </submittedName>
</protein>
<gene>
    <name evidence="5" type="ORF">CQA75_04155</name>
</gene>
<accession>A0ABY2TJ04</accession>
<dbReference type="InterPro" id="IPR013747">
    <property type="entry name" value="ACP_syn_III_C"/>
</dbReference>
<sequence>MKAIFKDVNISAISTTLPKDVKCIDEQIDEFYNGNQKQLNRIKKNIGINFRHISDQETTTLNLCYRSSLDIINNFSDIHLDALIFVTQTPDFLQPNNSHLLHGMLNLDQECLCFDINQGCSGYVYGLYVAFSLLYNGNCKNILLCVGDTISKIVNPKDSNTAPLFGDAGSATLLQKKQTNDNAYFILNSLGSGWNNIWLPNSAFKKTKDCSFLKMNGAEVFNFSIEKEMDSISNLLQFSNMEIENIDYLFFHQANLYIINNIARKLKLPLDKVPTASIEKYANTSSASIPLAICDLFQAKIKEHKKVILSGFGVGLSWASCCLSLNDTLIFKNIE</sequence>
<dbReference type="InterPro" id="IPR013751">
    <property type="entry name" value="ACP_syn_III_N"/>
</dbReference>
<dbReference type="SUPFAM" id="SSF53901">
    <property type="entry name" value="Thiolase-like"/>
    <property type="match status" value="1"/>
</dbReference>
<dbReference type="Pfam" id="PF08545">
    <property type="entry name" value="ACP_syn_III"/>
    <property type="match status" value="1"/>
</dbReference>
<dbReference type="EMBL" id="NXLY01000006">
    <property type="protein sequence ID" value="TKX34097.1"/>
    <property type="molecule type" value="Genomic_DNA"/>
</dbReference>
<evidence type="ECO:0000313" key="5">
    <source>
        <dbReference type="EMBL" id="TKX34097.1"/>
    </source>
</evidence>
<evidence type="ECO:0000259" key="4">
    <source>
        <dbReference type="Pfam" id="PF08545"/>
    </source>
</evidence>
<organism evidence="5 6">
    <name type="scientific">Campylobacter taeniopygiae</name>
    <dbReference type="NCBI Taxonomy" id="2510188"/>
    <lineage>
        <taxon>Bacteria</taxon>
        <taxon>Pseudomonadati</taxon>
        <taxon>Campylobacterota</taxon>
        <taxon>Epsilonproteobacteria</taxon>
        <taxon>Campylobacterales</taxon>
        <taxon>Campylobacteraceae</taxon>
        <taxon>Campylobacter</taxon>
    </lineage>
</organism>
<keyword evidence="2" id="KW-0012">Acyltransferase</keyword>
<name>A0ABY2TJ04_9BACT</name>
<evidence type="ECO:0000256" key="2">
    <source>
        <dbReference type="ARBA" id="ARBA00023315"/>
    </source>
</evidence>
<dbReference type="PANTHER" id="PTHR34069:SF2">
    <property type="entry name" value="BETA-KETOACYL-[ACYL-CARRIER-PROTEIN] SYNTHASE III"/>
    <property type="match status" value="1"/>
</dbReference>
<evidence type="ECO:0000259" key="3">
    <source>
        <dbReference type="Pfam" id="PF08541"/>
    </source>
</evidence>
<keyword evidence="6" id="KW-1185">Reference proteome</keyword>
<dbReference type="RefSeq" id="WP_137623792.1">
    <property type="nucleotide sequence ID" value="NZ_NXLY01000006.1"/>
</dbReference>
<keyword evidence="1" id="KW-0808">Transferase</keyword>
<evidence type="ECO:0000313" key="6">
    <source>
        <dbReference type="Proteomes" id="UP000309584"/>
    </source>
</evidence>
<feature type="domain" description="Beta-ketoacyl-[acyl-carrier-protein] synthase III C-terminal" evidence="3">
    <location>
        <begin position="236"/>
        <end position="323"/>
    </location>
</feature>
<dbReference type="PANTHER" id="PTHR34069">
    <property type="entry name" value="3-OXOACYL-[ACYL-CARRIER-PROTEIN] SYNTHASE 3"/>
    <property type="match status" value="1"/>
</dbReference>
<dbReference type="CDD" id="cd00830">
    <property type="entry name" value="KAS_III"/>
    <property type="match status" value="1"/>
</dbReference>
<dbReference type="InterPro" id="IPR016039">
    <property type="entry name" value="Thiolase-like"/>
</dbReference>
<dbReference type="Proteomes" id="UP000309584">
    <property type="component" value="Unassembled WGS sequence"/>
</dbReference>
<reference evidence="5 6" key="1">
    <citation type="submission" date="2018-05" db="EMBL/GenBank/DDBJ databases">
        <title>Novel Campyloabacter and Helicobacter Species and Strains.</title>
        <authorList>
            <person name="Mannion A.J."/>
            <person name="Shen Z."/>
            <person name="Fox J.G."/>
        </authorList>
    </citation>
    <scope>NUCLEOTIDE SEQUENCE [LARGE SCALE GENOMIC DNA]</scope>
    <source>
        <strain evidence="6">MIT10-5678</strain>
    </source>
</reference>